<gene>
    <name evidence="2" type="ORF">UJA718_LOCUS41677</name>
</gene>
<accession>A0A821PMQ0</accession>
<name>A0A821PMQ0_9BILA</name>
<dbReference type="Pfam" id="PF00240">
    <property type="entry name" value="ubiquitin"/>
    <property type="match status" value="1"/>
</dbReference>
<evidence type="ECO:0000313" key="3">
    <source>
        <dbReference type="Proteomes" id="UP000663873"/>
    </source>
</evidence>
<keyword evidence="3" id="KW-1185">Reference proteome</keyword>
<evidence type="ECO:0000313" key="2">
    <source>
        <dbReference type="EMBL" id="CAF4809914.1"/>
    </source>
</evidence>
<dbReference type="Gene3D" id="3.10.20.90">
    <property type="entry name" value="Phosphatidylinositol 3-kinase Catalytic Subunit, Chain A, domain 1"/>
    <property type="match status" value="1"/>
</dbReference>
<evidence type="ECO:0000259" key="1">
    <source>
        <dbReference type="PROSITE" id="PS50053"/>
    </source>
</evidence>
<dbReference type="InterPro" id="IPR000626">
    <property type="entry name" value="Ubiquitin-like_dom"/>
</dbReference>
<proteinExistence type="predicted"/>
<dbReference type="SUPFAM" id="SSF54236">
    <property type="entry name" value="Ubiquitin-like"/>
    <property type="match status" value="1"/>
</dbReference>
<dbReference type="EMBL" id="CAJOBP010050346">
    <property type="protein sequence ID" value="CAF4809914.1"/>
    <property type="molecule type" value="Genomic_DNA"/>
</dbReference>
<dbReference type="InterPro" id="IPR040352">
    <property type="entry name" value="TMUB1/2"/>
</dbReference>
<sequence>MKIDRVHLPSSLHFAGELATNKIIRFIYQGRELQDRETLQICNIRDQTTIHCQITARRHEPTNQRNDDMPS</sequence>
<dbReference type="GO" id="GO:0036503">
    <property type="term" value="P:ERAD pathway"/>
    <property type="evidence" value="ECO:0007669"/>
    <property type="project" value="InterPro"/>
</dbReference>
<dbReference type="PANTHER" id="PTHR14557">
    <property type="entry name" value="PROTEIN C7ORF21"/>
    <property type="match status" value="1"/>
</dbReference>
<protein>
    <recommendedName>
        <fullName evidence="1">Ubiquitin-like domain-containing protein</fullName>
    </recommendedName>
</protein>
<dbReference type="PROSITE" id="PS50053">
    <property type="entry name" value="UBIQUITIN_2"/>
    <property type="match status" value="1"/>
</dbReference>
<organism evidence="2 3">
    <name type="scientific">Rotaria socialis</name>
    <dbReference type="NCBI Taxonomy" id="392032"/>
    <lineage>
        <taxon>Eukaryota</taxon>
        <taxon>Metazoa</taxon>
        <taxon>Spiralia</taxon>
        <taxon>Gnathifera</taxon>
        <taxon>Rotifera</taxon>
        <taxon>Eurotatoria</taxon>
        <taxon>Bdelloidea</taxon>
        <taxon>Philodinida</taxon>
        <taxon>Philodinidae</taxon>
        <taxon>Rotaria</taxon>
    </lineage>
</organism>
<feature type="non-terminal residue" evidence="2">
    <location>
        <position position="1"/>
    </location>
</feature>
<comment type="caution">
    <text evidence="2">The sequence shown here is derived from an EMBL/GenBank/DDBJ whole genome shotgun (WGS) entry which is preliminary data.</text>
</comment>
<reference evidence="2" key="1">
    <citation type="submission" date="2021-02" db="EMBL/GenBank/DDBJ databases">
        <authorList>
            <person name="Nowell W R."/>
        </authorList>
    </citation>
    <scope>NUCLEOTIDE SEQUENCE</scope>
</reference>
<dbReference type="Proteomes" id="UP000663873">
    <property type="component" value="Unassembled WGS sequence"/>
</dbReference>
<dbReference type="InterPro" id="IPR029071">
    <property type="entry name" value="Ubiquitin-like_domsf"/>
</dbReference>
<feature type="domain" description="Ubiquitin-like" evidence="1">
    <location>
        <begin position="25"/>
        <end position="51"/>
    </location>
</feature>
<dbReference type="AlphaFoldDB" id="A0A821PMQ0"/>
<dbReference type="PANTHER" id="PTHR14557:SF5">
    <property type="entry name" value="UBIQUITIN-LIKE DOMAIN-CONTAINING PROTEIN"/>
    <property type="match status" value="1"/>
</dbReference>